<dbReference type="GO" id="GO:0008270">
    <property type="term" value="F:zinc ion binding"/>
    <property type="evidence" value="ECO:0007669"/>
    <property type="project" value="UniProtKB-KW"/>
</dbReference>
<evidence type="ECO:0000313" key="9">
    <source>
        <dbReference type="EMBL" id="OAE35326.1"/>
    </source>
</evidence>
<accession>A0A176WSP8</accession>
<dbReference type="GO" id="GO:0051252">
    <property type="term" value="P:regulation of RNA metabolic process"/>
    <property type="evidence" value="ECO:0007669"/>
    <property type="project" value="UniProtKB-ARBA"/>
</dbReference>
<keyword evidence="3 6" id="KW-0863">Zinc-finger</keyword>
<keyword evidence="2" id="KW-0677">Repeat</keyword>
<feature type="domain" description="C3H1-type" evidence="8">
    <location>
        <begin position="394"/>
        <end position="421"/>
    </location>
</feature>
<evidence type="ECO:0000256" key="1">
    <source>
        <dbReference type="ARBA" id="ARBA00022723"/>
    </source>
</evidence>
<dbReference type="EMBL" id="LVLJ01000189">
    <property type="protein sequence ID" value="OAE35326.1"/>
    <property type="molecule type" value="Genomic_DNA"/>
</dbReference>
<sequence length="430" mass="45604">MAVYEPVQKKARAYESNGNGLCNGNGTAAEQPSSTPINDERGDAGAPTSALGSKTKPCTKFFRALQARNHSDAICADAKWKQGPGIWHLPFSGQPDLTHVHFHWIRSVNELDRVAYKHRIPDHTSGCPYGEGCHFLHYVPGGIVALGLAPLANVNGTGLVLGSAGVRNLLGAAGMSATQGGGAATVADPSVTVGGYKTRLCNRYNTPEGCRFGEKCHFAHGEADLRPSNNGRGSTGRSGLDYLQAGAAAAGLYANGHPSTAVASALFYGEPTPPGVTAKDRVDESNQWVMHHMTKPTPPGVTATGFGATSTTKISIEAAFAGAIIGKAGSNVKQISRLTGAKLSIREHETDPNMRNVEMEGSFEQIEHASEMVRQFLQNRDVVAPKAAALGSHNFKTKMCENFVQGTCTFADRCHFAHGAHELRVLSTMR</sequence>
<dbReference type="InterPro" id="IPR036612">
    <property type="entry name" value="KH_dom_type_1_sf"/>
</dbReference>
<feature type="domain" description="C3H1-type" evidence="8">
    <location>
        <begin position="195"/>
        <end position="223"/>
    </location>
</feature>
<dbReference type="Gene3D" id="4.10.1000.10">
    <property type="entry name" value="Zinc finger, CCCH-type"/>
    <property type="match status" value="2"/>
</dbReference>
<dbReference type="InterPro" id="IPR036855">
    <property type="entry name" value="Znf_CCCH_sf"/>
</dbReference>
<evidence type="ECO:0000256" key="6">
    <source>
        <dbReference type="PROSITE-ProRule" id="PRU00723"/>
    </source>
</evidence>
<dbReference type="Pfam" id="PF00013">
    <property type="entry name" value="KH_1"/>
    <property type="match status" value="1"/>
</dbReference>
<feature type="region of interest" description="Disordered" evidence="7">
    <location>
        <begin position="22"/>
        <end position="52"/>
    </location>
</feature>
<dbReference type="SUPFAM" id="SSF90229">
    <property type="entry name" value="CCCH zinc finger"/>
    <property type="match status" value="2"/>
</dbReference>
<reference evidence="9" key="1">
    <citation type="submission" date="2016-03" db="EMBL/GenBank/DDBJ databases">
        <title>Mechanisms controlling the formation of the plant cell surface in tip-growing cells are functionally conserved among land plants.</title>
        <authorList>
            <person name="Honkanen S."/>
            <person name="Jones V.A."/>
            <person name="Morieri G."/>
            <person name="Champion C."/>
            <person name="Hetherington A.J."/>
            <person name="Kelly S."/>
            <person name="Saint-Marcoux D."/>
            <person name="Proust H."/>
            <person name="Prescott H."/>
            <person name="Dolan L."/>
        </authorList>
    </citation>
    <scope>NUCLEOTIDE SEQUENCE [LARGE SCALE GENOMIC DNA]</scope>
    <source>
        <tissue evidence="9">Whole gametophyte</tissue>
    </source>
</reference>
<keyword evidence="10" id="KW-1185">Reference proteome</keyword>
<gene>
    <name evidence="9" type="ORF">AXG93_4491s1060</name>
</gene>
<keyword evidence="1 6" id="KW-0479">Metal-binding</keyword>
<proteinExistence type="predicted"/>
<dbReference type="Gene3D" id="3.30.1370.10">
    <property type="entry name" value="K Homology domain, type 1"/>
    <property type="match status" value="1"/>
</dbReference>
<dbReference type="AlphaFoldDB" id="A0A176WSP8"/>
<feature type="zinc finger region" description="C3H1-type" evidence="6">
    <location>
        <begin position="195"/>
        <end position="223"/>
    </location>
</feature>
<dbReference type="PROSITE" id="PS50103">
    <property type="entry name" value="ZF_C3H1"/>
    <property type="match status" value="2"/>
</dbReference>
<dbReference type="PANTHER" id="PTHR12547">
    <property type="entry name" value="CCCH ZINC FINGER/TIS11-RELATED"/>
    <property type="match status" value="1"/>
</dbReference>
<dbReference type="InterPro" id="IPR004087">
    <property type="entry name" value="KH_dom"/>
</dbReference>
<feature type="zinc finger region" description="C3H1-type" evidence="6">
    <location>
        <begin position="394"/>
        <end position="421"/>
    </location>
</feature>
<dbReference type="PANTHER" id="PTHR12547:SF184">
    <property type="entry name" value="CCCH-TYPE ZN-FINGER PROTEIN"/>
    <property type="match status" value="1"/>
</dbReference>
<dbReference type="Proteomes" id="UP000077202">
    <property type="component" value="Unassembled WGS sequence"/>
</dbReference>
<dbReference type="InterPro" id="IPR000571">
    <property type="entry name" value="Znf_CCCH"/>
</dbReference>
<keyword evidence="4 6" id="KW-0862">Zinc</keyword>
<dbReference type="GO" id="GO:0010468">
    <property type="term" value="P:regulation of gene expression"/>
    <property type="evidence" value="ECO:0007669"/>
    <property type="project" value="UniProtKB-ARBA"/>
</dbReference>
<protein>
    <recommendedName>
        <fullName evidence="8">C3H1-type domain-containing protein</fullName>
    </recommendedName>
</protein>
<feature type="compositionally biased region" description="Polar residues" evidence="7">
    <location>
        <begin position="22"/>
        <end position="37"/>
    </location>
</feature>
<name>A0A176WSP8_MARPO</name>
<comment type="caution">
    <text evidence="9">The sequence shown here is derived from an EMBL/GenBank/DDBJ whole genome shotgun (WGS) entry which is preliminary data.</text>
</comment>
<keyword evidence="5" id="KW-0694">RNA-binding</keyword>
<evidence type="ECO:0000256" key="2">
    <source>
        <dbReference type="ARBA" id="ARBA00022737"/>
    </source>
</evidence>
<evidence type="ECO:0000256" key="7">
    <source>
        <dbReference type="SAM" id="MobiDB-lite"/>
    </source>
</evidence>
<evidence type="ECO:0000256" key="4">
    <source>
        <dbReference type="ARBA" id="ARBA00022833"/>
    </source>
</evidence>
<dbReference type="GO" id="GO:0003729">
    <property type="term" value="F:mRNA binding"/>
    <property type="evidence" value="ECO:0007669"/>
    <property type="project" value="InterPro"/>
</dbReference>
<dbReference type="SMART" id="SM00322">
    <property type="entry name" value="KH"/>
    <property type="match status" value="1"/>
</dbReference>
<organism evidence="9 10">
    <name type="scientific">Marchantia polymorpha subsp. ruderalis</name>
    <dbReference type="NCBI Taxonomy" id="1480154"/>
    <lineage>
        <taxon>Eukaryota</taxon>
        <taxon>Viridiplantae</taxon>
        <taxon>Streptophyta</taxon>
        <taxon>Embryophyta</taxon>
        <taxon>Marchantiophyta</taxon>
        <taxon>Marchantiopsida</taxon>
        <taxon>Marchantiidae</taxon>
        <taxon>Marchantiales</taxon>
        <taxon>Marchantiaceae</taxon>
        <taxon>Marchantia</taxon>
    </lineage>
</organism>
<evidence type="ECO:0000259" key="8">
    <source>
        <dbReference type="PROSITE" id="PS50103"/>
    </source>
</evidence>
<evidence type="ECO:0000256" key="3">
    <source>
        <dbReference type="ARBA" id="ARBA00022771"/>
    </source>
</evidence>
<dbReference type="FunFam" id="4.10.1000.10:FF:000003">
    <property type="entry name" value="Zinc finger CCCH domain-containing protein"/>
    <property type="match status" value="2"/>
</dbReference>
<dbReference type="PROSITE" id="PS50084">
    <property type="entry name" value="KH_TYPE_1"/>
    <property type="match status" value="1"/>
</dbReference>
<dbReference type="Pfam" id="PF00642">
    <property type="entry name" value="zf-CCCH"/>
    <property type="match status" value="2"/>
</dbReference>
<dbReference type="CDD" id="cd22464">
    <property type="entry name" value="KH-I_AtC3H36_like"/>
    <property type="match status" value="1"/>
</dbReference>
<evidence type="ECO:0000313" key="10">
    <source>
        <dbReference type="Proteomes" id="UP000077202"/>
    </source>
</evidence>
<dbReference type="InterPro" id="IPR045877">
    <property type="entry name" value="ZFP36-like"/>
</dbReference>
<dbReference type="SMART" id="SM00356">
    <property type="entry name" value="ZnF_C3H1"/>
    <property type="match status" value="3"/>
</dbReference>
<evidence type="ECO:0000256" key="5">
    <source>
        <dbReference type="PROSITE-ProRule" id="PRU00117"/>
    </source>
</evidence>
<dbReference type="SUPFAM" id="SSF54791">
    <property type="entry name" value="Eukaryotic type KH-domain (KH-domain type I)"/>
    <property type="match status" value="1"/>
</dbReference>
<dbReference type="InterPro" id="IPR004088">
    <property type="entry name" value="KH_dom_type_1"/>
</dbReference>